<sequence>MKQILMYSMVLLAGCSGVNNNSRARQVPPLRNAPVAFGPISQACMASGRDARSRDLCGCIQSVADDMLSNSQQRRAVVFYNNPQLAQEVRQSDRSNDERFWEAYVAYGERAKTTCS</sequence>
<organism evidence="1">
    <name type="scientific">hydrothermal vent metagenome</name>
    <dbReference type="NCBI Taxonomy" id="652676"/>
    <lineage>
        <taxon>unclassified sequences</taxon>
        <taxon>metagenomes</taxon>
        <taxon>ecological metagenomes</taxon>
    </lineage>
</organism>
<dbReference type="EMBL" id="UOEG01000029">
    <property type="protein sequence ID" value="VAV88568.1"/>
    <property type="molecule type" value="Genomic_DNA"/>
</dbReference>
<gene>
    <name evidence="1" type="ORF">MNBD_ALPHA07-417</name>
</gene>
<accession>A0A3B0RJZ3</accession>
<reference evidence="1" key="1">
    <citation type="submission" date="2018-06" db="EMBL/GenBank/DDBJ databases">
        <authorList>
            <person name="Zhirakovskaya E."/>
        </authorList>
    </citation>
    <scope>NUCLEOTIDE SEQUENCE</scope>
</reference>
<dbReference type="AlphaFoldDB" id="A0A3B0RJZ3"/>
<evidence type="ECO:0008006" key="2">
    <source>
        <dbReference type="Google" id="ProtNLM"/>
    </source>
</evidence>
<protein>
    <recommendedName>
        <fullName evidence="2">Arginine transporter</fullName>
    </recommendedName>
</protein>
<name>A0A3B0RJZ3_9ZZZZ</name>
<proteinExistence type="predicted"/>
<dbReference type="PROSITE" id="PS51257">
    <property type="entry name" value="PROKAR_LIPOPROTEIN"/>
    <property type="match status" value="1"/>
</dbReference>
<evidence type="ECO:0000313" key="1">
    <source>
        <dbReference type="EMBL" id="VAV88568.1"/>
    </source>
</evidence>